<feature type="domain" description="Amine oxidase" evidence="1">
    <location>
        <begin position="13"/>
        <end position="454"/>
    </location>
</feature>
<proteinExistence type="predicted"/>
<comment type="caution">
    <text evidence="2">The sequence shown here is derived from an EMBL/GenBank/DDBJ whole genome shotgun (WGS) entry which is preliminary data.</text>
</comment>
<name>A0A080ZLE9_PHYNI</name>
<organism evidence="2 3">
    <name type="scientific">Phytophthora nicotianae P1976</name>
    <dbReference type="NCBI Taxonomy" id="1317066"/>
    <lineage>
        <taxon>Eukaryota</taxon>
        <taxon>Sar</taxon>
        <taxon>Stramenopiles</taxon>
        <taxon>Oomycota</taxon>
        <taxon>Peronosporomycetes</taxon>
        <taxon>Peronosporales</taxon>
        <taxon>Peronosporaceae</taxon>
        <taxon>Phytophthora</taxon>
    </lineage>
</organism>
<dbReference type="Pfam" id="PF01593">
    <property type="entry name" value="Amino_oxidase"/>
    <property type="match status" value="1"/>
</dbReference>
<reference evidence="2 3" key="1">
    <citation type="submission" date="2013-11" db="EMBL/GenBank/DDBJ databases">
        <title>The Genome Sequence of Phytophthora parasitica P1976.</title>
        <authorList>
            <consortium name="The Broad Institute Genomics Platform"/>
            <person name="Russ C."/>
            <person name="Tyler B."/>
            <person name="Panabieres F."/>
            <person name="Shan W."/>
            <person name="Tripathy S."/>
            <person name="Grunwald N."/>
            <person name="Machado M."/>
            <person name="Johnson C.S."/>
            <person name="Walker B."/>
            <person name="Young S."/>
            <person name="Zeng Q."/>
            <person name="Gargeya S."/>
            <person name="Fitzgerald M."/>
            <person name="Haas B."/>
            <person name="Abouelleil A."/>
            <person name="Allen A.W."/>
            <person name="Alvarado L."/>
            <person name="Arachchi H.M."/>
            <person name="Berlin A.M."/>
            <person name="Chapman S.B."/>
            <person name="Gainer-Dewar J."/>
            <person name="Goldberg J."/>
            <person name="Griggs A."/>
            <person name="Gujja S."/>
            <person name="Hansen M."/>
            <person name="Howarth C."/>
            <person name="Imamovic A."/>
            <person name="Ireland A."/>
            <person name="Larimer J."/>
            <person name="McCowan C."/>
            <person name="Murphy C."/>
            <person name="Pearson M."/>
            <person name="Poon T.W."/>
            <person name="Priest M."/>
            <person name="Roberts A."/>
            <person name="Saif S."/>
            <person name="Shea T."/>
            <person name="Sisk P."/>
            <person name="Sykes S."/>
            <person name="Wortman J."/>
            <person name="Nusbaum C."/>
            <person name="Birren B."/>
        </authorList>
    </citation>
    <scope>NUCLEOTIDE SEQUENCE [LARGE SCALE GENOMIC DNA]</scope>
    <source>
        <strain evidence="2 3">P1976</strain>
    </source>
</reference>
<dbReference type="PANTHER" id="PTHR10742:SF410">
    <property type="entry name" value="LYSINE-SPECIFIC HISTONE DEMETHYLASE 2"/>
    <property type="match status" value="1"/>
</dbReference>
<dbReference type="Gene3D" id="3.50.50.60">
    <property type="entry name" value="FAD/NAD(P)-binding domain"/>
    <property type="match status" value="1"/>
</dbReference>
<dbReference type="OrthoDB" id="5046242at2759"/>
<dbReference type="EMBL" id="ANJA01002892">
    <property type="protein sequence ID" value="ETO67460.1"/>
    <property type="molecule type" value="Genomic_DNA"/>
</dbReference>
<accession>A0A080ZLE9</accession>
<dbReference type="PANTHER" id="PTHR10742">
    <property type="entry name" value="FLAVIN MONOAMINE OXIDASE"/>
    <property type="match status" value="1"/>
</dbReference>
<sequence length="477" mass="52744">MSEYQVVVIGAGMAGVATASALLASNRFKLEDICVLEAQKRIGGRIHTRVFSDELPVKVEAGAAWIHGTEGNPMVELAQKFGIELEELSARNPWLHPSSCPGFLIYEGNRLLSEEEVKETWEWQDLLLHKIQELALSGEVEGKTLDVVVDGILMEDKELREVVVSSTNARERLALCLHLVETWMGSESHEMQIDAFGEIDLMGDDPGAHCLVPAGMESFLKHLSAPLKNMIRTNSCVASVNYEDTNTVVIKCIDGSEVKADRVVVTCSLGFLKSGKLQFYPELPLSKVDAISRSQMGQCMKVMVQFPEAFWPKNASFITQISDTTGSEIDRVYFPVIFSYYGVKGVPILEGDLIGDKAEAISKTLSDDEIARALFLQLQGMFGIDIPEPVGNLITRWDQDEWARGAYSSVTVDSTYEDPDLLRQPVASRVFFAGEATNYEHQGALQAAYLSGKNTLSSSKTVLCSTRFFFCRLPRCC</sequence>
<evidence type="ECO:0000313" key="2">
    <source>
        <dbReference type="EMBL" id="ETO67460.1"/>
    </source>
</evidence>
<dbReference type="Proteomes" id="UP000028582">
    <property type="component" value="Unassembled WGS sequence"/>
</dbReference>
<dbReference type="InterPro" id="IPR050281">
    <property type="entry name" value="Flavin_monoamine_oxidase"/>
</dbReference>
<dbReference type="InterPro" id="IPR002937">
    <property type="entry name" value="Amino_oxidase"/>
</dbReference>
<dbReference type="SUPFAM" id="SSF51905">
    <property type="entry name" value="FAD/NAD(P)-binding domain"/>
    <property type="match status" value="1"/>
</dbReference>
<dbReference type="AlphaFoldDB" id="A0A080ZLE9"/>
<dbReference type="GO" id="GO:0016491">
    <property type="term" value="F:oxidoreductase activity"/>
    <property type="evidence" value="ECO:0007669"/>
    <property type="project" value="InterPro"/>
</dbReference>
<gene>
    <name evidence="2" type="ORF">F444_15645</name>
</gene>
<dbReference type="Gene3D" id="3.90.660.10">
    <property type="match status" value="1"/>
</dbReference>
<dbReference type="InterPro" id="IPR036188">
    <property type="entry name" value="FAD/NAD-bd_sf"/>
</dbReference>
<evidence type="ECO:0000313" key="3">
    <source>
        <dbReference type="Proteomes" id="UP000028582"/>
    </source>
</evidence>
<protein>
    <recommendedName>
        <fullName evidence="1">Amine oxidase domain-containing protein</fullName>
    </recommendedName>
</protein>
<evidence type="ECO:0000259" key="1">
    <source>
        <dbReference type="Pfam" id="PF01593"/>
    </source>
</evidence>
<dbReference type="SUPFAM" id="SSF54373">
    <property type="entry name" value="FAD-linked reductases, C-terminal domain"/>
    <property type="match status" value="1"/>
</dbReference>